<protein>
    <submittedName>
        <fullName evidence="1">DUF2804 domain-containing protein</fullName>
    </submittedName>
</protein>
<accession>A0A8J7KHT3</accession>
<reference evidence="1" key="1">
    <citation type="submission" date="2020-11" db="EMBL/GenBank/DDBJ databases">
        <title>Multidrug resistant novel bacterium Savagea serpentis sp. nov., isolated from the scats of a vine snake (Ahaetulla nasuta).</title>
        <authorList>
            <person name="Venkata Ramana V."/>
            <person name="Vikas Patil S."/>
            <person name="Yogita Lugani V."/>
        </authorList>
    </citation>
    <scope>NUCLEOTIDE SEQUENCE</scope>
    <source>
        <strain evidence="1">SN6</strain>
    </source>
</reference>
<dbReference type="RefSeq" id="WP_194562975.1">
    <property type="nucleotide sequence ID" value="NZ_JADKPV010000004.1"/>
</dbReference>
<evidence type="ECO:0000313" key="2">
    <source>
        <dbReference type="Proteomes" id="UP000622653"/>
    </source>
</evidence>
<dbReference type="Proteomes" id="UP000622653">
    <property type="component" value="Unassembled WGS sequence"/>
</dbReference>
<sequence>MELLTLCDAKGKLNMQTVGYSPIPKIDANVKRRLFRRKNWNHWIVYGEEAVLTFLIADFSHTVVGIVTFFDLETDRFLMEKVDLTFNRQMTLGTHPSHSSHFIHDGLTIECVREEAVTHLLARVSSFDGESFQTNLKIEHPTQDESLNVVIPTTVDEYQMTSKQFTLPTSGTVTLGNREYHFHPEYSFSVANMMRGIWGRKVEWCWGVASQRVGDERIGLNLSNGWTDGKGYTDNGVVIDGKLHIINEELQFLFNPQNMSEKWGIKTKYSSRVQLTFTPFFEEQDILRMKLSKLKVQRVKGYFDGIIELNTGAPLRIRQLLGTIEYAAGKW</sequence>
<proteinExistence type="predicted"/>
<organism evidence="1 2">
    <name type="scientific">Savagea serpentis</name>
    <dbReference type="NCBI Taxonomy" id="2785297"/>
    <lineage>
        <taxon>Bacteria</taxon>
        <taxon>Bacillati</taxon>
        <taxon>Bacillota</taxon>
        <taxon>Bacilli</taxon>
        <taxon>Bacillales</taxon>
        <taxon>Caryophanaceae</taxon>
        <taxon>Savagea</taxon>
    </lineage>
</organism>
<keyword evidence="2" id="KW-1185">Reference proteome</keyword>
<comment type="caution">
    <text evidence="1">The sequence shown here is derived from an EMBL/GenBank/DDBJ whole genome shotgun (WGS) entry which is preliminary data.</text>
</comment>
<evidence type="ECO:0000313" key="1">
    <source>
        <dbReference type="EMBL" id="MBF4501493.1"/>
    </source>
</evidence>
<gene>
    <name evidence="1" type="ORF">IRY55_08970</name>
</gene>
<dbReference type="InterPro" id="IPR021243">
    <property type="entry name" value="DUF2804"/>
</dbReference>
<name>A0A8J7KHT3_9BACL</name>
<dbReference type="PANTHER" id="PTHR35868:SF3">
    <property type="entry name" value="DUF2804 DOMAIN-CONTAINING PROTEIN"/>
    <property type="match status" value="1"/>
</dbReference>
<dbReference type="AlphaFoldDB" id="A0A8J7KHT3"/>
<dbReference type="EMBL" id="JADKPV010000004">
    <property type="protein sequence ID" value="MBF4501493.1"/>
    <property type="molecule type" value="Genomic_DNA"/>
</dbReference>
<dbReference type="Pfam" id="PF10974">
    <property type="entry name" value="DUF2804"/>
    <property type="match status" value="1"/>
</dbReference>
<dbReference type="PANTHER" id="PTHR35868">
    <property type="entry name" value="DUF2804 DOMAIN-CONTAINING PROTEIN-RELATED"/>
    <property type="match status" value="1"/>
</dbReference>